<evidence type="ECO:0000256" key="9">
    <source>
        <dbReference type="ARBA" id="ARBA00023180"/>
    </source>
</evidence>
<dbReference type="Gene3D" id="1.10.287.770">
    <property type="entry name" value="YojJ-like"/>
    <property type="match status" value="1"/>
</dbReference>
<keyword evidence="8 14" id="KW-0472">Membrane</keyword>
<keyword evidence="10 12" id="KW-0739">Sodium transport</keyword>
<dbReference type="Pfam" id="PF00858">
    <property type="entry name" value="ASC"/>
    <property type="match status" value="1"/>
</dbReference>
<keyword evidence="4 12" id="KW-0812">Transmembrane</keyword>
<feature type="region of interest" description="Disordered" evidence="13">
    <location>
        <begin position="38"/>
        <end position="57"/>
    </location>
</feature>
<keyword evidence="11 12" id="KW-0407">Ion channel</keyword>
<protein>
    <submittedName>
        <fullName evidence="15">Uncharacterized protein</fullName>
    </submittedName>
</protein>
<keyword evidence="7 12" id="KW-0406">Ion transport</keyword>
<dbReference type="AlphaFoldDB" id="A0A7M5UYR4"/>
<keyword evidence="16" id="KW-1185">Reference proteome</keyword>
<dbReference type="Gene3D" id="2.60.470.10">
    <property type="entry name" value="Acid-sensing ion channels like domains"/>
    <property type="match status" value="1"/>
</dbReference>
<evidence type="ECO:0000256" key="3">
    <source>
        <dbReference type="ARBA" id="ARBA00022461"/>
    </source>
</evidence>
<evidence type="ECO:0000256" key="14">
    <source>
        <dbReference type="SAM" id="Phobius"/>
    </source>
</evidence>
<organism evidence="15 16">
    <name type="scientific">Clytia hemisphaerica</name>
    <dbReference type="NCBI Taxonomy" id="252671"/>
    <lineage>
        <taxon>Eukaryota</taxon>
        <taxon>Metazoa</taxon>
        <taxon>Cnidaria</taxon>
        <taxon>Hydrozoa</taxon>
        <taxon>Hydroidolina</taxon>
        <taxon>Leptothecata</taxon>
        <taxon>Obeliida</taxon>
        <taxon>Clytiidae</taxon>
        <taxon>Clytia</taxon>
    </lineage>
</organism>
<sequence length="529" mass="60816">MSIYESIVEARQGGGHQATTTIKPKMADTMMLNFSNRYNNTNGSTSGQTPSKCNGNGECHRNKFSKYESQDTIPQGSYNDITYEIPSPTRVSRRKKIKEHTEEFIGNSTLHGFHYCFDKRYRFRRIIWILVVMGSIGMLLQKLFEAGQKYFDRPFTSTSTVINPEKMKFPAVSLCNINDFRMSKLEGTTFLKIMKGELHYSILSGPDYANASKQANHRLQNMLMDCTVNFMQQNKSIAKCSPANFSTFYQSQGEKCFTINSGNVNSHFADLSEGGRKKSLEMILDLEHYDYFDKNDVGVRLIIHDQDETPIRFSGVALPPGFTSYVEVGKTETINLKKPYKTACDSRKLDYFSVYSENACWLEKLTKFVTKKCHCKDGFMPGTERVCSVSELFNCTWPNWEAFKSIPKEEVDCPVACKVTDFNTLISYAQFPSNRIADIYAEQKFKLKGTTMEKRKFVRDNLLRIVIYYEKMTYKRITQAPSYDTMILLGDIGGQLGLFLGTSILTYLEFFDFLAMIIYTKYFEIYKIK</sequence>
<dbReference type="Proteomes" id="UP000594262">
    <property type="component" value="Unplaced"/>
</dbReference>
<dbReference type="EnsemblMetazoa" id="CLYHEMT000469.1">
    <property type="protein sequence ID" value="CLYHEMP000469.1"/>
    <property type="gene ID" value="CLYHEMG000469"/>
</dbReference>
<evidence type="ECO:0000256" key="1">
    <source>
        <dbReference type="ARBA" id="ARBA00004141"/>
    </source>
</evidence>
<keyword evidence="2 12" id="KW-0813">Transport</keyword>
<proteinExistence type="inferred from homology"/>
<reference evidence="15" key="1">
    <citation type="submission" date="2021-01" db="UniProtKB">
        <authorList>
            <consortium name="EnsemblMetazoa"/>
        </authorList>
    </citation>
    <scope>IDENTIFICATION</scope>
</reference>
<dbReference type="GO" id="GO:0015280">
    <property type="term" value="F:ligand-gated sodium channel activity"/>
    <property type="evidence" value="ECO:0007669"/>
    <property type="project" value="TreeGrafter"/>
</dbReference>
<evidence type="ECO:0000256" key="10">
    <source>
        <dbReference type="ARBA" id="ARBA00023201"/>
    </source>
</evidence>
<comment type="subcellular location">
    <subcellularLocation>
        <location evidence="1">Membrane</location>
        <topology evidence="1">Multi-pass membrane protein</topology>
    </subcellularLocation>
</comment>
<dbReference type="InterPro" id="IPR001873">
    <property type="entry name" value="ENaC"/>
</dbReference>
<dbReference type="PANTHER" id="PTHR11690">
    <property type="entry name" value="AMILORIDE-SENSITIVE SODIUM CHANNEL-RELATED"/>
    <property type="match status" value="1"/>
</dbReference>
<evidence type="ECO:0000256" key="8">
    <source>
        <dbReference type="ARBA" id="ARBA00023136"/>
    </source>
</evidence>
<comment type="similarity">
    <text evidence="12">Belongs to the amiloride-sensitive sodium channel (TC 1.A.6) family.</text>
</comment>
<dbReference type="OrthoDB" id="8065060at2759"/>
<keyword evidence="9" id="KW-0325">Glycoprotein</keyword>
<accession>A0A7M5UYR4</accession>
<evidence type="ECO:0000256" key="11">
    <source>
        <dbReference type="ARBA" id="ARBA00023303"/>
    </source>
</evidence>
<name>A0A7M5UYR4_9CNID</name>
<evidence type="ECO:0000256" key="5">
    <source>
        <dbReference type="ARBA" id="ARBA00022989"/>
    </source>
</evidence>
<dbReference type="RefSeq" id="XP_066920287.1">
    <property type="nucleotide sequence ID" value="XM_067064186.1"/>
</dbReference>
<evidence type="ECO:0000256" key="4">
    <source>
        <dbReference type="ARBA" id="ARBA00022692"/>
    </source>
</evidence>
<feature type="compositionally biased region" description="Polar residues" evidence="13">
    <location>
        <begin position="38"/>
        <end position="54"/>
    </location>
</feature>
<dbReference type="GO" id="GO:0005886">
    <property type="term" value="C:plasma membrane"/>
    <property type="evidence" value="ECO:0007669"/>
    <property type="project" value="TreeGrafter"/>
</dbReference>
<dbReference type="PRINTS" id="PR01078">
    <property type="entry name" value="AMINACHANNEL"/>
</dbReference>
<evidence type="ECO:0000256" key="6">
    <source>
        <dbReference type="ARBA" id="ARBA00023053"/>
    </source>
</evidence>
<keyword evidence="5 14" id="KW-1133">Transmembrane helix</keyword>
<evidence type="ECO:0000256" key="2">
    <source>
        <dbReference type="ARBA" id="ARBA00022448"/>
    </source>
</evidence>
<feature type="transmembrane region" description="Helical" evidence="14">
    <location>
        <begin position="496"/>
        <end position="519"/>
    </location>
</feature>
<keyword evidence="3 12" id="KW-0894">Sodium channel</keyword>
<evidence type="ECO:0000256" key="7">
    <source>
        <dbReference type="ARBA" id="ARBA00023065"/>
    </source>
</evidence>
<evidence type="ECO:0000256" key="13">
    <source>
        <dbReference type="SAM" id="MobiDB-lite"/>
    </source>
</evidence>
<evidence type="ECO:0000313" key="15">
    <source>
        <dbReference type="EnsemblMetazoa" id="CLYHEMP000469.1"/>
    </source>
</evidence>
<evidence type="ECO:0000313" key="16">
    <source>
        <dbReference type="Proteomes" id="UP000594262"/>
    </source>
</evidence>
<dbReference type="FunFam" id="1.10.287.770:FF:000001">
    <property type="entry name" value="Acid-sensing ion channel subunit 1"/>
    <property type="match status" value="1"/>
</dbReference>
<dbReference type="PANTHER" id="PTHR11690:SF300">
    <property type="entry name" value="PICKPOCKET PROTEIN 19"/>
    <property type="match status" value="1"/>
</dbReference>
<dbReference type="GeneID" id="136807592"/>
<feature type="transmembrane region" description="Helical" evidence="14">
    <location>
        <begin position="126"/>
        <end position="144"/>
    </location>
</feature>
<keyword evidence="6" id="KW-0915">Sodium</keyword>
<evidence type="ECO:0000256" key="12">
    <source>
        <dbReference type="RuleBase" id="RU000679"/>
    </source>
</evidence>